<comment type="caution">
    <text evidence="4">The sequence shown here is derived from an EMBL/GenBank/DDBJ whole genome shotgun (WGS) entry which is preliminary data.</text>
</comment>
<protein>
    <submittedName>
        <fullName evidence="4">TPR domain protein</fullName>
    </submittedName>
</protein>
<evidence type="ECO:0000256" key="3">
    <source>
        <dbReference type="SAM" id="MobiDB-lite"/>
    </source>
</evidence>
<dbReference type="SUPFAM" id="SSF48452">
    <property type="entry name" value="TPR-like"/>
    <property type="match status" value="3"/>
</dbReference>
<dbReference type="InterPro" id="IPR052628">
    <property type="entry name" value="CFAP70"/>
</dbReference>
<dbReference type="AlphaFoldDB" id="A0A8J6BBI6"/>
<dbReference type="Proteomes" id="UP000717585">
    <property type="component" value="Unassembled WGS sequence"/>
</dbReference>
<dbReference type="PANTHER" id="PTHR44314:SF1">
    <property type="entry name" value="CILIA- AND FLAGELLA-ASSOCIATED PROTEIN 70"/>
    <property type="match status" value="1"/>
</dbReference>
<dbReference type="GO" id="GO:0031514">
    <property type="term" value="C:motile cilium"/>
    <property type="evidence" value="ECO:0007669"/>
    <property type="project" value="TreeGrafter"/>
</dbReference>
<evidence type="ECO:0000313" key="5">
    <source>
        <dbReference type="Proteomes" id="UP000717585"/>
    </source>
</evidence>
<dbReference type="InterPro" id="IPR019734">
    <property type="entry name" value="TPR_rpt"/>
</dbReference>
<dbReference type="GO" id="GO:0003341">
    <property type="term" value="P:cilium movement"/>
    <property type="evidence" value="ECO:0007669"/>
    <property type="project" value="TreeGrafter"/>
</dbReference>
<gene>
    <name evidence="4" type="ORF">J8273_1870</name>
</gene>
<reference evidence="4" key="1">
    <citation type="submission" date="2021-05" db="EMBL/GenBank/DDBJ databases">
        <title>A free-living protist that lacks canonical eukaryotic 1 DNA replication and segregation systems.</title>
        <authorList>
            <person name="Salas-Leiva D.E."/>
            <person name="Tromer E.C."/>
            <person name="Curtis B.A."/>
            <person name="Jerlstrom-Hultqvist J."/>
            <person name="Kolisko M."/>
            <person name="Yi Z."/>
            <person name="Salas-Leiva J.S."/>
            <person name="Gallot-Lavallee L."/>
            <person name="Kops G.J.P.L."/>
            <person name="Archibald J.M."/>
            <person name="Simpson A.G.B."/>
            <person name="Roger A.J."/>
        </authorList>
    </citation>
    <scope>NUCLEOTIDE SEQUENCE</scope>
    <source>
        <strain evidence="4">BICM</strain>
    </source>
</reference>
<accession>A0A8J6BBI6</accession>
<dbReference type="GO" id="GO:0070062">
    <property type="term" value="C:extracellular exosome"/>
    <property type="evidence" value="ECO:0007669"/>
    <property type="project" value="TreeGrafter"/>
</dbReference>
<dbReference type="Gene3D" id="1.25.40.10">
    <property type="entry name" value="Tetratricopeptide repeat domain"/>
    <property type="match status" value="3"/>
</dbReference>
<evidence type="ECO:0000313" key="4">
    <source>
        <dbReference type="EMBL" id="KAG9396827.1"/>
    </source>
</evidence>
<dbReference type="InterPro" id="IPR011990">
    <property type="entry name" value="TPR-like_helical_dom_sf"/>
</dbReference>
<sequence>MSEMTEEQETPIAIECLANPQDVSLTRVLRVAFSMFDRCEFVELEEQEEEEDQPEDAEVKLPAIKPLHLELPSEGDVLLSQLYRQPIGVHLFYQEEVKAAAKGKPVKKKESPPQYLGSDVLDLTAVLEGSRSMVKDVSVAISEDHVLRTEYGCGDSVVVTASATLPEPLVAENDVGKLIVLNLDTVGVFSLPEAIQETNYEYTVQYVLPGVDVPIVAAKATLELQKEATPYATADDTITVRRDRELRAEQQESYLTFPETLTVSYGKGIPDSEIPNKKTAVVLTPAARDAIVEALKAQPDALDSPIRADLVRLWLGKGEDPDSKHASTVAHMGMETLLVPGRTAAEVRSYLVTAEEEVDLGDAEKTKRPSSKKSGKPKGEQKAGHPFVQAHTYIKTAVTSDIPFVAVPTPVPFPENDITEAAETMKEAHGATPNPDSVFARYRTEIRALLRDTAADLVKFKEAASPLESLREHEIYPKVVEVMKAALLDVAAAYAASCATRTEITAELHTRLMKETSAVVEEIAGVVTVPDPPSIDPVDRIEAMVLDSEVLGRRKTAIALMERRLVIRRDEEGLMKYARLLLEARSSDQAFEVIKEIAQITEGETRLRQHLTLGALCVQKENIARASEYWNDAADLDDSLDNPTHGLPHALLGALLALSGRDEDAQPLFLRAMQIRGVEPPEDVPTDEFITMAEGGIVALQLDCADSLIDMCVPAVALRILLRLPEIDSINEEIYSATTVPVNPFEATITASVRHKILTAAAHLGCGRHQQAVTHAKAALADADNVAIAWKLLGQAELSLGKTEEGTQAFRAALRQASLPGQEYVAADPWFLQTTASLLLTRTRPPATLLPADIVQASNIRLGSAPSRSKSRATGRLSVRDLRDLKRRQTAPATSDQALTPKEAIDNAFNVLRYTCTEYPMLSTPWAILGRVLMMRGDYETARHAMEHANLLNSSNGAVWGQTALLLLVDGDREAADRCVGIALQNGLRDPNLILDLAEIYHIHGDHSIAEGLLLRAMGGPVQPAPQPLRRAQTIMAESLRSRGALEQCVTYYKAALEGMEPSTTKNDLLEHLTATLMELGRGEEAKALMNE</sequence>
<keyword evidence="2" id="KW-0802">TPR repeat</keyword>
<dbReference type="SMART" id="SM00028">
    <property type="entry name" value="TPR"/>
    <property type="match status" value="4"/>
</dbReference>
<dbReference type="PANTHER" id="PTHR44314">
    <property type="entry name" value="CILIA- AND FLAGELLA-ASSOCIATED PROTEIN 70"/>
    <property type="match status" value="1"/>
</dbReference>
<evidence type="ECO:0000256" key="1">
    <source>
        <dbReference type="ARBA" id="ARBA00022737"/>
    </source>
</evidence>
<evidence type="ECO:0000256" key="2">
    <source>
        <dbReference type="ARBA" id="ARBA00022803"/>
    </source>
</evidence>
<name>A0A8J6BBI6_9EUKA</name>
<dbReference type="EMBL" id="JAHDYR010000005">
    <property type="protein sequence ID" value="KAG9396827.1"/>
    <property type="molecule type" value="Genomic_DNA"/>
</dbReference>
<organism evidence="4 5">
    <name type="scientific">Carpediemonas membranifera</name>
    <dbReference type="NCBI Taxonomy" id="201153"/>
    <lineage>
        <taxon>Eukaryota</taxon>
        <taxon>Metamonada</taxon>
        <taxon>Carpediemonas-like organisms</taxon>
        <taxon>Carpediemonas</taxon>
    </lineage>
</organism>
<feature type="region of interest" description="Disordered" evidence="3">
    <location>
        <begin position="361"/>
        <end position="386"/>
    </location>
</feature>
<dbReference type="GO" id="GO:0060271">
    <property type="term" value="P:cilium assembly"/>
    <property type="evidence" value="ECO:0007669"/>
    <property type="project" value="TreeGrafter"/>
</dbReference>
<proteinExistence type="predicted"/>
<keyword evidence="5" id="KW-1185">Reference proteome</keyword>
<keyword evidence="1" id="KW-0677">Repeat</keyword>